<dbReference type="PANTHER" id="PTHR46268">
    <property type="entry name" value="STRESS RESPONSE PROTEIN NHAX"/>
    <property type="match status" value="1"/>
</dbReference>
<protein>
    <recommendedName>
        <fullName evidence="2">UspA domain-containing protein</fullName>
    </recommendedName>
</protein>
<evidence type="ECO:0000313" key="3">
    <source>
        <dbReference type="EMBL" id="ORJ55027.1"/>
    </source>
</evidence>
<feature type="domain" description="UspA" evidence="2">
    <location>
        <begin position="5"/>
        <end position="159"/>
    </location>
</feature>
<dbReference type="STRING" id="1969733.B5V00_15235"/>
<comment type="similarity">
    <text evidence="1">Belongs to the universal stress protein A family.</text>
</comment>
<dbReference type="Gene3D" id="3.40.50.620">
    <property type="entry name" value="HUPs"/>
    <property type="match status" value="1"/>
</dbReference>
<gene>
    <name evidence="3" type="ORF">B5V00_15235</name>
</gene>
<dbReference type="OrthoDB" id="3217301at2"/>
<comment type="caution">
    <text evidence="3">The sequence shown here is derived from an EMBL/GenBank/DDBJ whole genome shotgun (WGS) entry which is preliminary data.</text>
</comment>
<evidence type="ECO:0000256" key="1">
    <source>
        <dbReference type="ARBA" id="ARBA00008791"/>
    </source>
</evidence>
<proteinExistence type="inferred from homology"/>
<dbReference type="InterPro" id="IPR006015">
    <property type="entry name" value="Universal_stress_UspA"/>
</dbReference>
<dbReference type="Proteomes" id="UP000193136">
    <property type="component" value="Unassembled WGS sequence"/>
</dbReference>
<evidence type="ECO:0000259" key="2">
    <source>
        <dbReference type="Pfam" id="PF00582"/>
    </source>
</evidence>
<dbReference type="Pfam" id="PF00582">
    <property type="entry name" value="Usp"/>
    <property type="match status" value="1"/>
</dbReference>
<dbReference type="RefSeq" id="WP_085011667.1">
    <property type="nucleotide sequence ID" value="NZ_NAAD01000028.1"/>
</dbReference>
<evidence type="ECO:0000313" key="4">
    <source>
        <dbReference type="Proteomes" id="UP000193136"/>
    </source>
</evidence>
<accession>A0A1X0XQB3</accession>
<dbReference type="PRINTS" id="PR01438">
    <property type="entry name" value="UNVRSLSTRESS"/>
</dbReference>
<dbReference type="CDD" id="cd00293">
    <property type="entry name" value="USP-like"/>
    <property type="match status" value="1"/>
</dbReference>
<keyword evidence="4" id="KW-1185">Reference proteome</keyword>
<dbReference type="PANTHER" id="PTHR46268:SF6">
    <property type="entry name" value="UNIVERSAL STRESS PROTEIN UP12"/>
    <property type="match status" value="1"/>
</dbReference>
<dbReference type="EMBL" id="NAAD01000028">
    <property type="protein sequence ID" value="ORJ55027.1"/>
    <property type="molecule type" value="Genomic_DNA"/>
</dbReference>
<name>A0A1X0XQB3_9BACT</name>
<dbReference type="InterPro" id="IPR006016">
    <property type="entry name" value="UspA"/>
</dbReference>
<organism evidence="3 4">
    <name type="scientific">Geothermobacter hydrogeniphilus</name>
    <dbReference type="NCBI Taxonomy" id="1969733"/>
    <lineage>
        <taxon>Bacteria</taxon>
        <taxon>Pseudomonadati</taxon>
        <taxon>Thermodesulfobacteriota</taxon>
        <taxon>Desulfuromonadia</taxon>
        <taxon>Desulfuromonadales</taxon>
        <taxon>Geothermobacteraceae</taxon>
        <taxon>Geothermobacter</taxon>
    </lineage>
</organism>
<dbReference type="InterPro" id="IPR014729">
    <property type="entry name" value="Rossmann-like_a/b/a_fold"/>
</dbReference>
<reference evidence="3 4" key="1">
    <citation type="submission" date="2017-03" db="EMBL/GenBank/DDBJ databases">
        <title>Genome sequence of Geothermobacter sp. EPR-M, Deep-Sea Iron Reducer.</title>
        <authorList>
            <person name="Tully B."/>
            <person name="Savalia P."/>
            <person name="Abuyen K."/>
            <person name="Baughan C."/>
            <person name="Romero E."/>
            <person name="Ronkowski C."/>
            <person name="Torres B."/>
            <person name="Tremblay J."/>
            <person name="Trujillo A."/>
            <person name="Tyler M."/>
            <person name="Perez-Rodriguez I."/>
            <person name="Amend J."/>
        </authorList>
    </citation>
    <scope>NUCLEOTIDE SEQUENCE [LARGE SCALE GENOMIC DNA]</scope>
    <source>
        <strain evidence="3 4">EPR-M</strain>
    </source>
</reference>
<dbReference type="SUPFAM" id="SSF52402">
    <property type="entry name" value="Adenine nucleotide alpha hydrolases-like"/>
    <property type="match status" value="1"/>
</dbReference>
<sequence>MIPGYHTLLYATDLSDNSAHAFRHAVSLARRYDAVIHILHVMPAMDPAMESYVAAVMGEEVFVKLEQTNRETLIETIRQRLEKFAADELQDHPEDLQRIAGIEVHYGRPAATILSVADRLDPDLIICGTHGKGLVSHTFLGSVAEKVLRKSTRPILVVPIK</sequence>
<dbReference type="AlphaFoldDB" id="A0A1X0XQB3"/>